<dbReference type="PANTHER" id="PTHR12209">
    <property type="entry name" value="NON-SPECIFIC SERINE/THREONINE PROTEIN KINASE"/>
    <property type="match status" value="1"/>
</dbReference>
<evidence type="ECO:0000256" key="11">
    <source>
        <dbReference type="ARBA" id="ARBA00065170"/>
    </source>
</evidence>
<dbReference type="GeneID" id="24817732"/>
<evidence type="ECO:0000259" key="12">
    <source>
        <dbReference type="PROSITE" id="PS50011"/>
    </source>
</evidence>
<dbReference type="Proteomes" id="UP000030787">
    <property type="component" value="Chromosome"/>
</dbReference>
<proteinExistence type="inferred from homology"/>
<comment type="catalytic activity">
    <reaction evidence="9">
        <text>L-threonyl-[protein] + ATP = O-phospho-L-threonyl-[protein] + ADP + H(+)</text>
        <dbReference type="Rhea" id="RHEA:46608"/>
        <dbReference type="Rhea" id="RHEA-COMP:11060"/>
        <dbReference type="Rhea" id="RHEA-COMP:11605"/>
        <dbReference type="ChEBI" id="CHEBI:15378"/>
        <dbReference type="ChEBI" id="CHEBI:30013"/>
        <dbReference type="ChEBI" id="CHEBI:30616"/>
        <dbReference type="ChEBI" id="CHEBI:61977"/>
        <dbReference type="ChEBI" id="CHEBI:456216"/>
        <dbReference type="EC" id="2.7.11.1"/>
    </reaction>
</comment>
<evidence type="ECO:0000256" key="8">
    <source>
        <dbReference type="ARBA" id="ARBA00022840"/>
    </source>
</evidence>
<dbReference type="NCBIfam" id="TIGR03724">
    <property type="entry name" value="arch_bud32"/>
    <property type="match status" value="1"/>
</dbReference>
<dbReference type="AlphaFoldDB" id="A0A0A7LAB6"/>
<dbReference type="SUPFAM" id="SSF56112">
    <property type="entry name" value="Protein kinase-like (PK-like)"/>
    <property type="match status" value="1"/>
</dbReference>
<dbReference type="PROSITE" id="PS50011">
    <property type="entry name" value="PROTEIN_KINASE_DOM"/>
    <property type="match status" value="1"/>
</dbReference>
<reference evidence="13 14" key="1">
    <citation type="journal article" date="2014" name="Appl. Environ. Microbiol.">
        <title>Comparative Genome Analysis of 'Candidatus Methanoplasma termitum' Indicates a New Mode of Energy Metabolism in the Seventh Order of Methanogens.</title>
        <authorList>
            <person name="Lang K."/>
            <person name="Schuldes J."/>
            <person name="Klingl A."/>
            <person name="Poehlein A."/>
            <person name="Daniel R."/>
            <person name="Brune A."/>
        </authorList>
    </citation>
    <scope>NUCLEOTIDE SEQUENCE [LARGE SCALE GENOMIC DNA]</scope>
    <source>
        <strain evidence="14">Mpt1</strain>
    </source>
</reference>
<dbReference type="NCBIfam" id="NF011462">
    <property type="entry name" value="PRK14879.1-3"/>
    <property type="match status" value="1"/>
</dbReference>
<dbReference type="EMBL" id="CP010070">
    <property type="protein sequence ID" value="AIZ55963.1"/>
    <property type="molecule type" value="Genomic_DNA"/>
</dbReference>
<protein>
    <recommendedName>
        <fullName evidence="2">non-specific serine/threonine protein kinase</fullName>
        <ecNumber evidence="2">2.7.11.1</ecNumber>
    </recommendedName>
</protein>
<evidence type="ECO:0000256" key="1">
    <source>
        <dbReference type="ARBA" id="ARBA00010630"/>
    </source>
</evidence>
<sequence>MTDPVCIAKGAEAEVFVSSFLGRASIIKKRSPKRYRAGELDYQLRSSRTKNEARLMKEARRAGVRTPMIYDIDLAECSITMEEIKGTKVKDRLDSDPGSAAEICIAIGAAVARLHNSGICHGDLTTSNMIITDDGTICLIDLSMGKTKAELEDIGVDVRLLERAFTSAHPDLSEAFSALMDSYLSIKKDPNSVLRKVEEIKNRGRYT</sequence>
<keyword evidence="7" id="KW-0418">Kinase</keyword>
<dbReference type="OrthoDB" id="31344at2157"/>
<dbReference type="InterPro" id="IPR018934">
    <property type="entry name" value="RIO_dom"/>
</dbReference>
<evidence type="ECO:0000256" key="4">
    <source>
        <dbReference type="ARBA" id="ARBA00022679"/>
    </source>
</evidence>
<keyword evidence="5" id="KW-0819">tRNA processing</keyword>
<dbReference type="HOGENOM" id="CLU_063953_2_0_2"/>
<dbReference type="EC" id="2.7.11.1" evidence="2"/>
<dbReference type="PANTHER" id="PTHR12209:SF0">
    <property type="entry name" value="EKC_KEOPS COMPLEX SUBUNIT TP53RK"/>
    <property type="match status" value="1"/>
</dbReference>
<organism evidence="13 14">
    <name type="scientific">Candidatus Methanoplasma termitum</name>
    <dbReference type="NCBI Taxonomy" id="1577791"/>
    <lineage>
        <taxon>Archaea</taxon>
        <taxon>Methanobacteriati</taxon>
        <taxon>Thermoplasmatota</taxon>
        <taxon>Thermoplasmata</taxon>
        <taxon>Methanomassiliicoccales</taxon>
        <taxon>Methanomassiliicoccaceae</taxon>
        <taxon>Candidatus Methanoplasma</taxon>
    </lineage>
</organism>
<dbReference type="GO" id="GO:0004674">
    <property type="term" value="F:protein serine/threonine kinase activity"/>
    <property type="evidence" value="ECO:0007669"/>
    <property type="project" value="UniProtKB-KW"/>
</dbReference>
<dbReference type="InterPro" id="IPR022495">
    <property type="entry name" value="Bud32"/>
</dbReference>
<comment type="subunit">
    <text evidence="11">Component of the KEOPS complex that consists of Kae1, Bud32, Cgi121 and Pcc1; the whole complex dimerizes.</text>
</comment>
<keyword evidence="8" id="KW-0067">ATP-binding</keyword>
<evidence type="ECO:0000256" key="9">
    <source>
        <dbReference type="ARBA" id="ARBA00047899"/>
    </source>
</evidence>
<dbReference type="InterPro" id="IPR000719">
    <property type="entry name" value="Prot_kinase_dom"/>
</dbReference>
<keyword evidence="6" id="KW-0547">Nucleotide-binding</keyword>
<evidence type="ECO:0000256" key="5">
    <source>
        <dbReference type="ARBA" id="ARBA00022694"/>
    </source>
</evidence>
<comment type="similarity">
    <text evidence="1">Belongs to the protein kinase superfamily. BUD32 family.</text>
</comment>
<evidence type="ECO:0000256" key="10">
    <source>
        <dbReference type="ARBA" id="ARBA00048679"/>
    </source>
</evidence>
<evidence type="ECO:0000256" key="2">
    <source>
        <dbReference type="ARBA" id="ARBA00012513"/>
    </source>
</evidence>
<gene>
    <name evidence="13" type="ORF">Mpt1_c00570</name>
</gene>
<evidence type="ECO:0000313" key="13">
    <source>
        <dbReference type="EMBL" id="AIZ55963.1"/>
    </source>
</evidence>
<dbReference type="Gene3D" id="1.10.510.10">
    <property type="entry name" value="Transferase(Phosphotransferase) domain 1"/>
    <property type="match status" value="1"/>
</dbReference>
<dbReference type="InterPro" id="IPR008266">
    <property type="entry name" value="Tyr_kinase_AS"/>
</dbReference>
<keyword evidence="14" id="KW-1185">Reference proteome</keyword>
<keyword evidence="4" id="KW-0808">Transferase</keyword>
<dbReference type="RefSeq" id="WP_048111197.1">
    <property type="nucleotide sequence ID" value="NZ_CP010070.1"/>
</dbReference>
<feature type="domain" description="Protein kinase" evidence="12">
    <location>
        <begin position="1"/>
        <end position="207"/>
    </location>
</feature>
<dbReference type="GO" id="GO:0005524">
    <property type="term" value="F:ATP binding"/>
    <property type="evidence" value="ECO:0007669"/>
    <property type="project" value="UniProtKB-KW"/>
</dbReference>
<dbReference type="Gene3D" id="3.30.200.20">
    <property type="entry name" value="Phosphorylase Kinase, domain 1"/>
    <property type="match status" value="1"/>
</dbReference>
<evidence type="ECO:0000313" key="14">
    <source>
        <dbReference type="Proteomes" id="UP000030787"/>
    </source>
</evidence>
<dbReference type="GO" id="GO:0008033">
    <property type="term" value="P:tRNA processing"/>
    <property type="evidence" value="ECO:0007669"/>
    <property type="project" value="UniProtKB-KW"/>
</dbReference>
<comment type="catalytic activity">
    <reaction evidence="10">
        <text>L-seryl-[protein] + ATP = O-phospho-L-seryl-[protein] + ADP + H(+)</text>
        <dbReference type="Rhea" id="RHEA:17989"/>
        <dbReference type="Rhea" id="RHEA-COMP:9863"/>
        <dbReference type="Rhea" id="RHEA-COMP:11604"/>
        <dbReference type="ChEBI" id="CHEBI:15378"/>
        <dbReference type="ChEBI" id="CHEBI:29999"/>
        <dbReference type="ChEBI" id="CHEBI:30616"/>
        <dbReference type="ChEBI" id="CHEBI:83421"/>
        <dbReference type="ChEBI" id="CHEBI:456216"/>
        <dbReference type="EC" id="2.7.11.1"/>
    </reaction>
</comment>
<evidence type="ECO:0000256" key="3">
    <source>
        <dbReference type="ARBA" id="ARBA00022527"/>
    </source>
</evidence>
<dbReference type="GO" id="GO:0005829">
    <property type="term" value="C:cytosol"/>
    <property type="evidence" value="ECO:0007669"/>
    <property type="project" value="TreeGrafter"/>
</dbReference>
<dbReference type="PROSITE" id="PS00109">
    <property type="entry name" value="PROTEIN_KINASE_TYR"/>
    <property type="match status" value="1"/>
</dbReference>
<dbReference type="KEGG" id="mear:Mpt1_c00570"/>
<evidence type="ECO:0000256" key="7">
    <source>
        <dbReference type="ARBA" id="ARBA00022777"/>
    </source>
</evidence>
<keyword evidence="3" id="KW-0723">Serine/threonine-protein kinase</keyword>
<accession>A0A0A7LAB6</accession>
<dbReference type="FunFam" id="3.30.200.20:FF:000201">
    <property type="entry name" value="TP53-regulating kinase isoform X1"/>
    <property type="match status" value="1"/>
</dbReference>
<dbReference type="STRING" id="1577791.Mpt1_c00570"/>
<dbReference type="InterPro" id="IPR011009">
    <property type="entry name" value="Kinase-like_dom_sf"/>
</dbReference>
<evidence type="ECO:0000256" key="6">
    <source>
        <dbReference type="ARBA" id="ARBA00022741"/>
    </source>
</evidence>
<dbReference type="Pfam" id="PF01163">
    <property type="entry name" value="RIO1"/>
    <property type="match status" value="1"/>
</dbReference>
<dbReference type="GO" id="GO:0000408">
    <property type="term" value="C:EKC/KEOPS complex"/>
    <property type="evidence" value="ECO:0007669"/>
    <property type="project" value="UniProtKB-ARBA"/>
</dbReference>
<name>A0A0A7LAB6_9ARCH</name>